<dbReference type="Gene3D" id="3.30.300.20">
    <property type="match status" value="1"/>
</dbReference>
<dbReference type="InterPro" id="IPR005225">
    <property type="entry name" value="Small_GTP-bd"/>
</dbReference>
<dbReference type="SUPFAM" id="SSF52540">
    <property type="entry name" value="P-loop containing nucleoside triphosphate hydrolases"/>
    <property type="match status" value="2"/>
</dbReference>
<dbReference type="HAMAP" id="MF_00195">
    <property type="entry name" value="GTPase_Der"/>
    <property type="match status" value="1"/>
</dbReference>
<evidence type="ECO:0000256" key="2">
    <source>
        <dbReference type="ARBA" id="ARBA00020953"/>
    </source>
</evidence>
<dbReference type="GO" id="GO:0043022">
    <property type="term" value="F:ribosome binding"/>
    <property type="evidence" value="ECO:0007669"/>
    <property type="project" value="TreeGrafter"/>
</dbReference>
<dbReference type="Pfam" id="PF14714">
    <property type="entry name" value="KH_dom-like"/>
    <property type="match status" value="1"/>
</dbReference>
<dbReference type="CDD" id="cd01894">
    <property type="entry name" value="EngA1"/>
    <property type="match status" value="1"/>
</dbReference>
<evidence type="ECO:0000256" key="7">
    <source>
        <dbReference type="ARBA" id="ARBA00032345"/>
    </source>
</evidence>
<evidence type="ECO:0000256" key="1">
    <source>
        <dbReference type="ARBA" id="ARBA00008279"/>
    </source>
</evidence>
<keyword evidence="14" id="KW-1185">Reference proteome</keyword>
<evidence type="ECO:0000313" key="14">
    <source>
        <dbReference type="Proteomes" id="UP000588098"/>
    </source>
</evidence>
<dbReference type="InterPro" id="IPR031166">
    <property type="entry name" value="G_ENGA"/>
</dbReference>
<dbReference type="InterPro" id="IPR015946">
    <property type="entry name" value="KH_dom-like_a/b"/>
</dbReference>
<dbReference type="InterPro" id="IPR016484">
    <property type="entry name" value="GTPase_Der"/>
</dbReference>
<feature type="binding site" evidence="9">
    <location>
        <begin position="164"/>
        <end position="167"/>
    </location>
    <ligand>
        <name>GTP</name>
        <dbReference type="ChEBI" id="CHEBI:37565"/>
        <label>1</label>
    </ligand>
</feature>
<dbReference type="Pfam" id="PF01926">
    <property type="entry name" value="MMR_HSR1"/>
    <property type="match status" value="2"/>
</dbReference>
<sequence length="486" mass="52827">MNDQIHTGDERGELGDAEYAEFMELATQEGFDPEEVGSDIAAAGHGPLPVLAVVGRPNVGKSTLVNRILGRREAVVEDRPGVTRDRVNYEAEWAGRRFKVMDTGGWEQDVLGLDAAVAAQAEFAMETADAVVFVVDSTVGATDTDEAVVKLLRRAGKPVVLCANKVDGPAAEADAAALWSLGLGEPHPVSALHGRGTGDMLDAALNALPEAPAQTFGIAVGGPRRVALIGRPNVGKSSLLNKVAGEDRVVVNEKAGTTRDPVDELIELGGKTWKFVDTAGIRRRVHLQEGADYYASLRTAAALEKAEVAVVLIDASESISVQDQRIITMAVEAGRALVIAYNKWDTLDEERRYYLEREIERDLVQIPWAQRVNVSARTGRHMERLVPAIETAIAGWETRVPTGRLNAFLGEIVASHPHPVRGGKQPRILFGTQAGTKPPRFVLFASGFLEAGYRRFVERRLREEFSFAGTPIHISVRVREKRGSRK</sequence>
<reference evidence="13 14" key="1">
    <citation type="submission" date="2020-08" db="EMBL/GenBank/DDBJ databases">
        <title>Genomic Encyclopedia of Type Strains, Phase III (KMG-III): the genomes of soil and plant-associated and newly described type strains.</title>
        <authorList>
            <person name="Whitman W."/>
        </authorList>
    </citation>
    <scope>NUCLEOTIDE SEQUENCE [LARGE SCALE GENOMIC DNA]</scope>
    <source>
        <strain evidence="13 14">CECT 8305</strain>
    </source>
</reference>
<evidence type="ECO:0000256" key="6">
    <source>
        <dbReference type="ARBA" id="ARBA00023134"/>
    </source>
</evidence>
<dbReference type="SMART" id="SM00382">
    <property type="entry name" value="AAA"/>
    <property type="match status" value="2"/>
</dbReference>
<evidence type="ECO:0000256" key="5">
    <source>
        <dbReference type="ARBA" id="ARBA00022741"/>
    </source>
</evidence>
<evidence type="ECO:0000256" key="3">
    <source>
        <dbReference type="ARBA" id="ARBA00022517"/>
    </source>
</evidence>
<dbReference type="NCBIfam" id="NF002828">
    <property type="entry name" value="PRK03003.1"/>
    <property type="match status" value="1"/>
</dbReference>
<dbReference type="AlphaFoldDB" id="A0A7W9QBZ0"/>
<dbReference type="PANTHER" id="PTHR43834">
    <property type="entry name" value="GTPASE DER"/>
    <property type="match status" value="1"/>
</dbReference>
<feature type="binding site" evidence="9">
    <location>
        <begin position="55"/>
        <end position="62"/>
    </location>
    <ligand>
        <name>GTP</name>
        <dbReference type="ChEBI" id="CHEBI:37565"/>
        <label>1</label>
    </ligand>
</feature>
<comment type="function">
    <text evidence="8 9 11">GTPase that plays an essential role in the late steps of ribosome biogenesis.</text>
</comment>
<dbReference type="PIRSF" id="PIRSF006485">
    <property type="entry name" value="GTP-binding_EngA"/>
    <property type="match status" value="1"/>
</dbReference>
<dbReference type="EMBL" id="JACHJL010000011">
    <property type="protein sequence ID" value="MBB5937448.1"/>
    <property type="molecule type" value="Genomic_DNA"/>
</dbReference>
<evidence type="ECO:0000259" key="12">
    <source>
        <dbReference type="PROSITE" id="PS51712"/>
    </source>
</evidence>
<evidence type="ECO:0000256" key="11">
    <source>
        <dbReference type="RuleBase" id="RU004481"/>
    </source>
</evidence>
<dbReference type="InterPro" id="IPR006073">
    <property type="entry name" value="GTP-bd"/>
</dbReference>
<dbReference type="GO" id="GO:0005525">
    <property type="term" value="F:GTP binding"/>
    <property type="evidence" value="ECO:0007669"/>
    <property type="project" value="UniProtKB-UniRule"/>
</dbReference>
<feature type="binding site" evidence="9">
    <location>
        <begin position="230"/>
        <end position="237"/>
    </location>
    <ligand>
        <name>GTP</name>
        <dbReference type="ChEBI" id="CHEBI:37565"/>
        <label>2</label>
    </ligand>
</feature>
<keyword evidence="6 9" id="KW-0342">GTP-binding</keyword>
<keyword evidence="5 9" id="KW-0547">Nucleotide-binding</keyword>
<comment type="subunit">
    <text evidence="9">Associates with the 50S ribosomal subunit.</text>
</comment>
<comment type="caution">
    <text evidence="13">The sequence shown here is derived from an EMBL/GenBank/DDBJ whole genome shotgun (WGS) entry which is preliminary data.</text>
</comment>
<dbReference type="FunFam" id="3.30.300.20:FF:000004">
    <property type="entry name" value="GTPase Der"/>
    <property type="match status" value="1"/>
</dbReference>
<feature type="binding site" evidence="9">
    <location>
        <begin position="277"/>
        <end position="281"/>
    </location>
    <ligand>
        <name>GTP</name>
        <dbReference type="ChEBI" id="CHEBI:37565"/>
        <label>2</label>
    </ligand>
</feature>
<keyword evidence="3 9" id="KW-0690">Ribosome biogenesis</keyword>
<evidence type="ECO:0000313" key="13">
    <source>
        <dbReference type="EMBL" id="MBB5937448.1"/>
    </source>
</evidence>
<dbReference type="CDD" id="cd01895">
    <property type="entry name" value="EngA2"/>
    <property type="match status" value="1"/>
</dbReference>
<dbReference type="PROSITE" id="PS51712">
    <property type="entry name" value="G_ENGA"/>
    <property type="match status" value="2"/>
</dbReference>
<keyword evidence="4 11" id="KW-0677">Repeat</keyword>
<dbReference type="PRINTS" id="PR00326">
    <property type="entry name" value="GTP1OBG"/>
</dbReference>
<dbReference type="InterPro" id="IPR003593">
    <property type="entry name" value="AAA+_ATPase"/>
</dbReference>
<feature type="binding site" evidence="9">
    <location>
        <begin position="102"/>
        <end position="106"/>
    </location>
    <ligand>
        <name>GTP</name>
        <dbReference type="ChEBI" id="CHEBI:37565"/>
        <label>1</label>
    </ligand>
</feature>
<evidence type="ECO:0000256" key="9">
    <source>
        <dbReference type="HAMAP-Rule" id="MF_00195"/>
    </source>
</evidence>
<dbReference type="InterPro" id="IPR027417">
    <property type="entry name" value="P-loop_NTPase"/>
</dbReference>
<accession>A0A7W9QBZ0</accession>
<dbReference type="NCBIfam" id="TIGR03594">
    <property type="entry name" value="GTPase_EngA"/>
    <property type="match status" value="1"/>
</dbReference>
<dbReference type="PANTHER" id="PTHR43834:SF6">
    <property type="entry name" value="GTPASE DER"/>
    <property type="match status" value="1"/>
</dbReference>
<dbReference type="FunFam" id="3.40.50.300:FF:000040">
    <property type="entry name" value="GTPase Der"/>
    <property type="match status" value="1"/>
</dbReference>
<dbReference type="Gene3D" id="3.40.50.300">
    <property type="entry name" value="P-loop containing nucleotide triphosphate hydrolases"/>
    <property type="match status" value="2"/>
</dbReference>
<gene>
    <name evidence="9" type="primary">der</name>
    <name evidence="13" type="ORF">FHS42_004527</name>
</gene>
<organism evidence="13 14">
    <name type="scientific">Streptomyces zagrosensis</name>
    <dbReference type="NCBI Taxonomy" id="1042984"/>
    <lineage>
        <taxon>Bacteria</taxon>
        <taxon>Bacillati</taxon>
        <taxon>Actinomycetota</taxon>
        <taxon>Actinomycetes</taxon>
        <taxon>Kitasatosporales</taxon>
        <taxon>Streptomycetaceae</taxon>
        <taxon>Streptomyces</taxon>
    </lineage>
</organism>
<dbReference type="Proteomes" id="UP000588098">
    <property type="component" value="Unassembled WGS sequence"/>
</dbReference>
<comment type="similarity">
    <text evidence="1 9 10 11">Belongs to the TRAFAC class TrmE-Era-EngA-EngB-Septin-like GTPase superfamily. EngA (Der) GTPase family.</text>
</comment>
<feature type="domain" description="EngA-type G" evidence="12">
    <location>
        <begin position="49"/>
        <end position="212"/>
    </location>
</feature>
<feature type="domain" description="EngA-type G" evidence="12">
    <location>
        <begin position="224"/>
        <end position="397"/>
    </location>
</feature>
<dbReference type="FunFam" id="3.40.50.300:FF:000057">
    <property type="entry name" value="GTPase Der"/>
    <property type="match status" value="1"/>
</dbReference>
<dbReference type="NCBIfam" id="TIGR00231">
    <property type="entry name" value="small_GTP"/>
    <property type="match status" value="2"/>
</dbReference>
<protein>
    <recommendedName>
        <fullName evidence="2 9">GTPase Der</fullName>
    </recommendedName>
    <alternativeName>
        <fullName evidence="7 9">GTP-binding protein EngA</fullName>
    </alternativeName>
</protein>
<dbReference type="InterPro" id="IPR032859">
    <property type="entry name" value="KH_dom-like"/>
</dbReference>
<dbReference type="GO" id="GO:0042254">
    <property type="term" value="P:ribosome biogenesis"/>
    <property type="evidence" value="ECO:0007669"/>
    <property type="project" value="UniProtKB-KW"/>
</dbReference>
<name>A0A7W9QBZ0_9ACTN</name>
<evidence type="ECO:0000256" key="4">
    <source>
        <dbReference type="ARBA" id="ARBA00022737"/>
    </source>
</evidence>
<feature type="binding site" evidence="9">
    <location>
        <begin position="342"/>
        <end position="345"/>
    </location>
    <ligand>
        <name>GTP</name>
        <dbReference type="ChEBI" id="CHEBI:37565"/>
        <label>2</label>
    </ligand>
</feature>
<proteinExistence type="inferred from homology"/>
<evidence type="ECO:0000256" key="10">
    <source>
        <dbReference type="PROSITE-ProRule" id="PRU01049"/>
    </source>
</evidence>
<evidence type="ECO:0000256" key="8">
    <source>
        <dbReference type="ARBA" id="ARBA00053470"/>
    </source>
</evidence>
<dbReference type="RefSeq" id="WP_184574403.1">
    <property type="nucleotide sequence ID" value="NZ_JACHJL010000011.1"/>
</dbReference>